<reference evidence="2" key="1">
    <citation type="submission" date="2023-05" db="EMBL/GenBank/DDBJ databases">
        <authorList>
            <person name="Huff M."/>
        </authorList>
    </citation>
    <scope>NUCLEOTIDE SEQUENCE</scope>
</reference>
<dbReference type="Proteomes" id="UP000834106">
    <property type="component" value="Chromosome 14"/>
</dbReference>
<organism evidence="2 3">
    <name type="scientific">Fraxinus pennsylvanica</name>
    <dbReference type="NCBI Taxonomy" id="56036"/>
    <lineage>
        <taxon>Eukaryota</taxon>
        <taxon>Viridiplantae</taxon>
        <taxon>Streptophyta</taxon>
        <taxon>Embryophyta</taxon>
        <taxon>Tracheophyta</taxon>
        <taxon>Spermatophyta</taxon>
        <taxon>Magnoliopsida</taxon>
        <taxon>eudicotyledons</taxon>
        <taxon>Gunneridae</taxon>
        <taxon>Pentapetalae</taxon>
        <taxon>asterids</taxon>
        <taxon>lamiids</taxon>
        <taxon>Lamiales</taxon>
        <taxon>Oleaceae</taxon>
        <taxon>Oleeae</taxon>
        <taxon>Fraxinus</taxon>
    </lineage>
</organism>
<sequence length="252" mass="27890">MSNLLTPNSFSSTATCSTTKRLKTQPHQDGGSPPLPPIFVAWTSRPYSPTLPFSSPSLNSLLRLPFLAPPYIFTIFSSFSIHSLLISTQNQANSIEFSSFDPISNKWWSFPPPPPDPPLGFLFRHRSFISRELPIQSVSGNLVLLAATADEFLPALSRPIIFNPLFQKWTYGPHYPLLGGCAPPELPAMSYTLRVELGPTTTPRWERMGALKHGKFSRDAIDAIGWRGKLCMVNVKGDGTKEGAVYDVQRDA</sequence>
<dbReference type="PANTHER" id="PTHR47590">
    <property type="entry name" value="F-BOX/KELCH-REPEAT PROTEIN SKIP25"/>
    <property type="match status" value="1"/>
</dbReference>
<name>A0AAD2E5K7_9LAMI</name>
<feature type="compositionally biased region" description="Polar residues" evidence="1">
    <location>
        <begin position="1"/>
        <end position="19"/>
    </location>
</feature>
<gene>
    <name evidence="2" type="ORF">FPE_LOCUS23076</name>
</gene>
<evidence type="ECO:0000313" key="2">
    <source>
        <dbReference type="EMBL" id="CAI9775646.1"/>
    </source>
</evidence>
<keyword evidence="3" id="KW-1185">Reference proteome</keyword>
<evidence type="ECO:0000313" key="3">
    <source>
        <dbReference type="Proteomes" id="UP000834106"/>
    </source>
</evidence>
<dbReference type="AlphaFoldDB" id="A0AAD2E5K7"/>
<proteinExistence type="predicted"/>
<evidence type="ECO:0000256" key="1">
    <source>
        <dbReference type="SAM" id="MobiDB-lite"/>
    </source>
</evidence>
<accession>A0AAD2E5K7</accession>
<feature type="region of interest" description="Disordered" evidence="1">
    <location>
        <begin position="1"/>
        <end position="33"/>
    </location>
</feature>
<protein>
    <submittedName>
        <fullName evidence="2">Uncharacterized protein</fullName>
    </submittedName>
</protein>
<dbReference type="EMBL" id="OU503049">
    <property type="protein sequence ID" value="CAI9775646.1"/>
    <property type="molecule type" value="Genomic_DNA"/>
</dbReference>
<dbReference type="PANTHER" id="PTHR47590:SF1">
    <property type="entry name" value="F-BOX_KELCH-REPEAT PROTEIN SKIP25"/>
    <property type="match status" value="1"/>
</dbReference>